<dbReference type="PANTHER" id="PTHR43236:SF1">
    <property type="entry name" value="BLL7220 PROTEIN"/>
    <property type="match status" value="1"/>
</dbReference>
<protein>
    <submittedName>
        <fullName evidence="5">ImmA/IrrE family metallo-endopeptidase</fullName>
    </submittedName>
</protein>
<reference evidence="5 6" key="1">
    <citation type="journal article" date="2003" name="Int. J. Syst. Evol. Microbiol.">
        <title>Halobacillus salinus sp. nov., isolated from a salt lake on the coast of the East Sea in Korea.</title>
        <authorList>
            <person name="Yoon J.H."/>
            <person name="Kang K.H."/>
            <person name="Park Y.H."/>
        </authorList>
    </citation>
    <scope>NUCLEOTIDE SEQUENCE [LARGE SCALE GENOMIC DNA]</scope>
    <source>
        <strain evidence="5 6">HSL-3</strain>
    </source>
</reference>
<dbReference type="InterPro" id="IPR036331">
    <property type="entry name" value="Chagasin-like_sf"/>
</dbReference>
<dbReference type="InterPro" id="IPR018990">
    <property type="entry name" value="Prot_inh_I42_chagasin"/>
</dbReference>
<dbReference type="PANTHER" id="PTHR43236">
    <property type="entry name" value="ANTITOXIN HIGA1"/>
    <property type="match status" value="1"/>
</dbReference>
<dbReference type="Pfam" id="PF06114">
    <property type="entry name" value="Peptidase_M78"/>
    <property type="match status" value="1"/>
</dbReference>
<evidence type="ECO:0000256" key="2">
    <source>
        <dbReference type="ARBA" id="ARBA00022704"/>
    </source>
</evidence>
<dbReference type="GO" id="GO:0004869">
    <property type="term" value="F:cysteine-type endopeptidase inhibitor activity"/>
    <property type="evidence" value="ECO:0007669"/>
    <property type="project" value="UniProtKB-KW"/>
</dbReference>
<dbReference type="InterPro" id="IPR010359">
    <property type="entry name" value="IrrE_HExxH"/>
</dbReference>
<dbReference type="Proteomes" id="UP000297982">
    <property type="component" value="Unassembled WGS sequence"/>
</dbReference>
<evidence type="ECO:0000259" key="3">
    <source>
        <dbReference type="Pfam" id="PF06114"/>
    </source>
</evidence>
<dbReference type="Gene3D" id="2.60.40.2020">
    <property type="match status" value="1"/>
</dbReference>
<evidence type="ECO:0000313" key="5">
    <source>
        <dbReference type="EMBL" id="TGB01485.1"/>
    </source>
</evidence>
<keyword evidence="6" id="KW-1185">Reference proteome</keyword>
<gene>
    <name evidence="5" type="ORF">E4663_16940</name>
</gene>
<keyword evidence="1" id="KW-0646">Protease inhibitor</keyword>
<dbReference type="Gene3D" id="1.10.10.2910">
    <property type="match status" value="1"/>
</dbReference>
<feature type="domain" description="Proteinase inhibitor I42 chagasin" evidence="4">
    <location>
        <begin position="223"/>
        <end position="306"/>
    </location>
</feature>
<name>A0A4Z0GWU9_9BACI</name>
<evidence type="ECO:0000256" key="1">
    <source>
        <dbReference type="ARBA" id="ARBA00022690"/>
    </source>
</evidence>
<sequence length="323" mass="37079">MGISKSEAVKIATIEASRILSKHKLTFEEPIDIFSIIENKKILLNFQKLDSLAGAFLPETPDRKPGVLINKELPLTRQRYTAAHELCHFIRNDPPSIDTSSDLFNVDSYKREDNEQIANEFASSILMPRKLINNVLKRIAINPDQLNSNSVYELSLRMDTSYQATVNRLASLKFITRSKYKELLSVSPSEIKKFHGNKGLQTSWNNIWNISERENNTTVYPTIGDEIRVHLEENPSTGYKWTNIPESKNISNYWNSENADLSQFGVTGVRRIVIKILNEEDKINLDLSHRRPWMPKSESLGYFHLNIITQVKRYGISIEQLTA</sequence>
<accession>A0A4Z0GWU9</accession>
<dbReference type="Pfam" id="PF09394">
    <property type="entry name" value="Inhibitor_I42"/>
    <property type="match status" value="1"/>
</dbReference>
<comment type="caution">
    <text evidence="5">The sequence shown here is derived from an EMBL/GenBank/DDBJ whole genome shotgun (WGS) entry which is preliminary data.</text>
</comment>
<dbReference type="SUPFAM" id="SSF141066">
    <property type="entry name" value="ICP-like"/>
    <property type="match status" value="1"/>
</dbReference>
<dbReference type="RefSeq" id="WP_135328507.1">
    <property type="nucleotide sequence ID" value="NZ_SRJC01000006.1"/>
</dbReference>
<dbReference type="InterPro" id="IPR052345">
    <property type="entry name" value="Rad_response_metalloprotease"/>
</dbReference>
<evidence type="ECO:0000313" key="6">
    <source>
        <dbReference type="Proteomes" id="UP000297982"/>
    </source>
</evidence>
<organism evidence="5 6">
    <name type="scientific">Halobacillus salinus</name>
    <dbReference type="NCBI Taxonomy" id="192814"/>
    <lineage>
        <taxon>Bacteria</taxon>
        <taxon>Bacillati</taxon>
        <taxon>Bacillota</taxon>
        <taxon>Bacilli</taxon>
        <taxon>Bacillales</taxon>
        <taxon>Bacillaceae</taxon>
        <taxon>Halobacillus</taxon>
    </lineage>
</organism>
<dbReference type="EMBL" id="SRJC01000006">
    <property type="protein sequence ID" value="TGB01485.1"/>
    <property type="molecule type" value="Genomic_DNA"/>
</dbReference>
<dbReference type="AlphaFoldDB" id="A0A4Z0GWU9"/>
<proteinExistence type="predicted"/>
<keyword evidence="2" id="KW-0789">Thiol protease inhibitor</keyword>
<evidence type="ECO:0000259" key="4">
    <source>
        <dbReference type="Pfam" id="PF09394"/>
    </source>
</evidence>
<feature type="domain" description="IrrE N-terminal-like" evidence="3">
    <location>
        <begin position="39"/>
        <end position="139"/>
    </location>
</feature>